<dbReference type="GO" id="GO:0005669">
    <property type="term" value="C:transcription factor TFIID complex"/>
    <property type="evidence" value="ECO:0007669"/>
    <property type="project" value="TreeGrafter"/>
</dbReference>
<dbReference type="GO" id="GO:0006367">
    <property type="term" value="P:transcription initiation at RNA polymerase II promoter"/>
    <property type="evidence" value="ECO:0007669"/>
    <property type="project" value="TreeGrafter"/>
</dbReference>
<feature type="compositionally biased region" description="Gly residues" evidence="8">
    <location>
        <begin position="407"/>
        <end position="436"/>
    </location>
</feature>
<evidence type="ECO:0000256" key="3">
    <source>
        <dbReference type="ARBA" id="ARBA00022737"/>
    </source>
</evidence>
<dbReference type="PROSITE" id="PS50294">
    <property type="entry name" value="WD_REPEATS_REGION"/>
    <property type="match status" value="4"/>
</dbReference>
<dbReference type="PRINTS" id="PR00320">
    <property type="entry name" value="GPROTEINBRPT"/>
</dbReference>
<evidence type="ECO:0000256" key="1">
    <source>
        <dbReference type="ARBA" id="ARBA00004123"/>
    </source>
</evidence>
<evidence type="ECO:0000256" key="5">
    <source>
        <dbReference type="ARBA" id="ARBA00023163"/>
    </source>
</evidence>
<dbReference type="InterPro" id="IPR001680">
    <property type="entry name" value="WD40_rpt"/>
</dbReference>
<dbReference type="InterPro" id="IPR015943">
    <property type="entry name" value="WD40/YVTN_repeat-like_dom_sf"/>
</dbReference>
<dbReference type="AlphaFoldDB" id="A0AAV2ZBH7"/>
<dbReference type="SUPFAM" id="SSF160897">
    <property type="entry name" value="Taf5 N-terminal domain-like"/>
    <property type="match status" value="1"/>
</dbReference>
<feature type="compositionally biased region" description="Basic and acidic residues" evidence="8">
    <location>
        <begin position="458"/>
        <end position="470"/>
    </location>
</feature>
<dbReference type="Pfam" id="PF00400">
    <property type="entry name" value="WD40"/>
    <property type="match status" value="6"/>
</dbReference>
<dbReference type="PROSITE" id="PS00678">
    <property type="entry name" value="WD_REPEATS_1"/>
    <property type="match status" value="3"/>
</dbReference>
<dbReference type="EMBL" id="DAKRPA010000011">
    <property type="protein sequence ID" value="DBA04117.1"/>
    <property type="molecule type" value="Genomic_DNA"/>
</dbReference>
<dbReference type="CDD" id="cd08044">
    <property type="entry name" value="TAF5_NTD2"/>
    <property type="match status" value="1"/>
</dbReference>
<keyword evidence="3" id="KW-0677">Repeat</keyword>
<dbReference type="SUPFAM" id="SSF50978">
    <property type="entry name" value="WD40 repeat-like"/>
    <property type="match status" value="1"/>
</dbReference>
<name>A0AAV2ZBH7_9STRA</name>
<keyword evidence="6" id="KW-0539">Nucleus</keyword>
<dbReference type="GO" id="GO:0016251">
    <property type="term" value="F:RNA polymerase II general transcription initiation factor activity"/>
    <property type="evidence" value="ECO:0007669"/>
    <property type="project" value="TreeGrafter"/>
</dbReference>
<proteinExistence type="predicted"/>
<dbReference type="InterPro" id="IPR007582">
    <property type="entry name" value="TFIID_NTD2"/>
</dbReference>
<feature type="compositionally biased region" description="Low complexity" evidence="8">
    <location>
        <begin position="447"/>
        <end position="457"/>
    </location>
</feature>
<evidence type="ECO:0000256" key="7">
    <source>
        <dbReference type="PROSITE-ProRule" id="PRU00221"/>
    </source>
</evidence>
<keyword evidence="11" id="KW-1185">Reference proteome</keyword>
<feature type="repeat" description="WD" evidence="7">
    <location>
        <begin position="705"/>
        <end position="746"/>
    </location>
</feature>
<reference evidence="10" key="1">
    <citation type="submission" date="2022-11" db="EMBL/GenBank/DDBJ databases">
        <authorList>
            <person name="Morgan W.R."/>
            <person name="Tartar A."/>
        </authorList>
    </citation>
    <scope>NUCLEOTIDE SEQUENCE</scope>
    <source>
        <strain evidence="10">ARSEF 373</strain>
    </source>
</reference>
<keyword evidence="4" id="KW-0805">Transcription regulation</keyword>
<evidence type="ECO:0000256" key="4">
    <source>
        <dbReference type="ARBA" id="ARBA00023015"/>
    </source>
</evidence>
<comment type="subcellular location">
    <subcellularLocation>
        <location evidence="1">Nucleus</location>
    </subcellularLocation>
</comment>
<accession>A0AAV2ZBH7</accession>
<sequence>MNMTNMPAGLAAAPPTAIPSASGALSPARTPIAMSSAQRVAMARKESSMSENGADMASPTVDRGRRESKNAMDELLLQYLRKRGYKVLPDKENSDDVDMEHADQGPDGGGVLENGVHAKENQSCAAAQQRQQERIIGGPTSLEQYAQRLGLSTESCAANHVLFYGLAGGDSRQYEDAYVKLSEWICNSLDMYKYELHAVAYPLFVHCFLELVSKGFSSDARDFFWRYQHDHMRLHVEELRQLGMIFSPEHIETNEYAQQVLHSKFNVQMSLLSFELLNTFLSQEQLFVMLAVLNERVNIIVTSNQPALQVQHLDDSMLLETKNMSLCREASSYKSSDDIAKVVADSNQPNESEIVAPLTSGSFDLEYMVHSAGGEGDKLEDLHAIRVQWGVLPPRRLHADKTDDSANGGGEDANGDGNGAGASGNGGGAGDSGSAGAGADSSKKDGTAASDATGDAAKSGDKNAKPKSGDKGASADAQRKAKRAKISADSVAQREKSELDVGGPVPDRKSPFHAEIMEKLVIRQPAEMKVQSLEDLKTRAPLSKAELPSSLCFTFLNSSTHINNICFSNDVTMVGASCDDGSFRVWRNDDQPLGTATGCVYHGNSDMDGETDEDEKMAVLRGHSSAVYGAAFSPDNRFALTSSADSTIRLWSLAARNNMVIYRSHSSFPVWDVEFGPHGYYFASCSMDRTARLWSTDHVSPLRIFAGHLSDVDCVKFHPNHHYLATGSSDKTVRLWDFQSGKCIRIFTGHFHGIKSLAFSRNGRYLASSGDDQYINVWDLQAGKRLETLVGHKATVTSLDFSQESTILASAGMDSTVRLWDMKSIADKPSVATTAPTSAGPMDVISRMKGSVVPDAHANRFVKPVQMVRPSAVQDLPPSRYLLKTLRSKQTPMYRVQFTPRNLLLSGGVFHPKMET</sequence>
<evidence type="ECO:0000256" key="6">
    <source>
        <dbReference type="ARBA" id="ARBA00023242"/>
    </source>
</evidence>
<dbReference type="CDD" id="cd00200">
    <property type="entry name" value="WD40"/>
    <property type="match status" value="1"/>
</dbReference>
<feature type="repeat" description="WD" evidence="7">
    <location>
        <begin position="747"/>
        <end position="788"/>
    </location>
</feature>
<keyword evidence="5" id="KW-0804">Transcription</keyword>
<evidence type="ECO:0000313" key="10">
    <source>
        <dbReference type="EMBL" id="DBA04117.1"/>
    </source>
</evidence>
<dbReference type="PROSITE" id="PS50082">
    <property type="entry name" value="WD_REPEATS_2"/>
    <property type="match status" value="5"/>
</dbReference>
<dbReference type="PANTHER" id="PTHR19879:SF1">
    <property type="entry name" value="CANNONBALL-RELATED"/>
    <property type="match status" value="1"/>
</dbReference>
<organism evidence="10 11">
    <name type="scientific">Lagenidium giganteum</name>
    <dbReference type="NCBI Taxonomy" id="4803"/>
    <lineage>
        <taxon>Eukaryota</taxon>
        <taxon>Sar</taxon>
        <taxon>Stramenopiles</taxon>
        <taxon>Oomycota</taxon>
        <taxon>Peronosporomycetes</taxon>
        <taxon>Pythiales</taxon>
        <taxon>Pythiaceae</taxon>
    </lineage>
</organism>
<feature type="region of interest" description="Disordered" evidence="8">
    <location>
        <begin position="89"/>
        <end position="115"/>
    </location>
</feature>
<evidence type="ECO:0000256" key="2">
    <source>
        <dbReference type="ARBA" id="ARBA00022574"/>
    </source>
</evidence>
<dbReference type="Pfam" id="PF04494">
    <property type="entry name" value="TFIID_NTD2"/>
    <property type="match status" value="1"/>
</dbReference>
<dbReference type="InterPro" id="IPR020472">
    <property type="entry name" value="WD40_PAC1"/>
</dbReference>
<feature type="region of interest" description="Disordered" evidence="8">
    <location>
        <begin position="43"/>
        <end position="66"/>
    </location>
</feature>
<feature type="compositionally biased region" description="Basic and acidic residues" evidence="8">
    <location>
        <begin position="89"/>
        <end position="104"/>
    </location>
</feature>
<dbReference type="PANTHER" id="PTHR19879">
    <property type="entry name" value="TRANSCRIPTION INITIATION FACTOR TFIID"/>
    <property type="match status" value="1"/>
</dbReference>
<dbReference type="InterPro" id="IPR019775">
    <property type="entry name" value="WD40_repeat_CS"/>
</dbReference>
<gene>
    <name evidence="10" type="ORF">N0F65_004225</name>
</gene>
<dbReference type="InterPro" id="IPR036322">
    <property type="entry name" value="WD40_repeat_dom_sf"/>
</dbReference>
<protein>
    <recommendedName>
        <fullName evidence="9">TFIID subunit TAF5 NTD2 domain-containing protein</fullName>
    </recommendedName>
</protein>
<evidence type="ECO:0000259" key="9">
    <source>
        <dbReference type="Pfam" id="PF04494"/>
    </source>
</evidence>
<evidence type="ECO:0000313" key="11">
    <source>
        <dbReference type="Proteomes" id="UP001146120"/>
    </source>
</evidence>
<dbReference type="Gene3D" id="2.130.10.10">
    <property type="entry name" value="YVTN repeat-like/Quinoprotein amine dehydrogenase"/>
    <property type="match status" value="2"/>
</dbReference>
<feature type="repeat" description="WD" evidence="7">
    <location>
        <begin position="620"/>
        <end position="661"/>
    </location>
</feature>
<feature type="domain" description="TFIID subunit TAF5 NTD2" evidence="9">
    <location>
        <begin position="170"/>
        <end position="296"/>
    </location>
</feature>
<feature type="repeat" description="WD" evidence="7">
    <location>
        <begin position="789"/>
        <end position="824"/>
    </location>
</feature>
<feature type="region of interest" description="Disordered" evidence="8">
    <location>
        <begin position="396"/>
        <end position="508"/>
    </location>
</feature>
<evidence type="ECO:0000256" key="8">
    <source>
        <dbReference type="SAM" id="MobiDB-lite"/>
    </source>
</evidence>
<dbReference type="InterPro" id="IPR037264">
    <property type="entry name" value="TFIID_NTD2_sf"/>
</dbReference>
<dbReference type="Proteomes" id="UP001146120">
    <property type="component" value="Unassembled WGS sequence"/>
</dbReference>
<dbReference type="Gene3D" id="1.25.40.500">
    <property type="entry name" value="TFIID subunit TAF5, NTD2 domain"/>
    <property type="match status" value="1"/>
</dbReference>
<feature type="repeat" description="WD" evidence="7">
    <location>
        <begin position="670"/>
        <end position="704"/>
    </location>
</feature>
<reference evidence="10" key="2">
    <citation type="journal article" date="2023" name="Microbiol Resour">
        <title>Decontamination and Annotation of the Draft Genome Sequence of the Oomycete Lagenidium giganteum ARSEF 373.</title>
        <authorList>
            <person name="Morgan W.R."/>
            <person name="Tartar A."/>
        </authorList>
    </citation>
    <scope>NUCLEOTIDE SEQUENCE</scope>
    <source>
        <strain evidence="10">ARSEF 373</strain>
    </source>
</reference>
<comment type="caution">
    <text evidence="10">The sequence shown here is derived from an EMBL/GenBank/DDBJ whole genome shotgun (WGS) entry which is preliminary data.</text>
</comment>
<keyword evidence="2 7" id="KW-0853">WD repeat</keyword>
<dbReference type="SMART" id="SM00320">
    <property type="entry name" value="WD40"/>
    <property type="match status" value="6"/>
</dbReference>